<dbReference type="Proteomes" id="UP000663760">
    <property type="component" value="Chromosome 8"/>
</dbReference>
<proteinExistence type="predicted"/>
<evidence type="ECO:0000313" key="2">
    <source>
        <dbReference type="Proteomes" id="UP000663760"/>
    </source>
</evidence>
<accession>A0A7I8KSX9</accession>
<dbReference type="AlphaFoldDB" id="A0A7I8KSX9"/>
<organism evidence="1 2">
    <name type="scientific">Spirodela intermedia</name>
    <name type="common">Intermediate duckweed</name>
    <dbReference type="NCBI Taxonomy" id="51605"/>
    <lineage>
        <taxon>Eukaryota</taxon>
        <taxon>Viridiplantae</taxon>
        <taxon>Streptophyta</taxon>
        <taxon>Embryophyta</taxon>
        <taxon>Tracheophyta</taxon>
        <taxon>Spermatophyta</taxon>
        <taxon>Magnoliopsida</taxon>
        <taxon>Liliopsida</taxon>
        <taxon>Araceae</taxon>
        <taxon>Lemnoideae</taxon>
        <taxon>Spirodela</taxon>
    </lineage>
</organism>
<keyword evidence="2" id="KW-1185">Reference proteome</keyword>
<reference evidence="1" key="1">
    <citation type="submission" date="2020-02" db="EMBL/GenBank/DDBJ databases">
        <authorList>
            <person name="Scholz U."/>
            <person name="Mascher M."/>
            <person name="Fiebig A."/>
        </authorList>
    </citation>
    <scope>NUCLEOTIDE SEQUENCE</scope>
</reference>
<name>A0A7I8KSX9_SPIIN</name>
<protein>
    <submittedName>
        <fullName evidence="1">Uncharacterized protein</fullName>
    </submittedName>
</protein>
<gene>
    <name evidence="1" type="ORF">SI8410_08011617</name>
</gene>
<evidence type="ECO:0000313" key="1">
    <source>
        <dbReference type="EMBL" id="CAA7400939.1"/>
    </source>
</evidence>
<sequence>MCTPKKAPRVEKIFMHTKVAIHLPHSKFLSPMCTTTPCPIVGWPPVTWKESDAHVPLIVLAARAPTHDSSPTTLLTCL</sequence>
<dbReference type="EMBL" id="LR746271">
    <property type="protein sequence ID" value="CAA7400939.1"/>
    <property type="molecule type" value="Genomic_DNA"/>
</dbReference>